<evidence type="ECO:0000313" key="1">
    <source>
        <dbReference type="EMBL" id="RPA74932.1"/>
    </source>
</evidence>
<dbReference type="EMBL" id="ML119776">
    <property type="protein sequence ID" value="RPA74932.1"/>
    <property type="molecule type" value="Genomic_DNA"/>
</dbReference>
<protein>
    <submittedName>
        <fullName evidence="1">Uncharacterized protein</fullName>
    </submittedName>
</protein>
<reference evidence="1 2" key="1">
    <citation type="journal article" date="2018" name="Nat. Ecol. Evol.">
        <title>Pezizomycetes genomes reveal the molecular basis of ectomycorrhizal truffle lifestyle.</title>
        <authorList>
            <person name="Murat C."/>
            <person name="Payen T."/>
            <person name="Noel B."/>
            <person name="Kuo A."/>
            <person name="Morin E."/>
            <person name="Chen J."/>
            <person name="Kohler A."/>
            <person name="Krizsan K."/>
            <person name="Balestrini R."/>
            <person name="Da Silva C."/>
            <person name="Montanini B."/>
            <person name="Hainaut M."/>
            <person name="Levati E."/>
            <person name="Barry K.W."/>
            <person name="Belfiori B."/>
            <person name="Cichocki N."/>
            <person name="Clum A."/>
            <person name="Dockter R.B."/>
            <person name="Fauchery L."/>
            <person name="Guy J."/>
            <person name="Iotti M."/>
            <person name="Le Tacon F."/>
            <person name="Lindquist E.A."/>
            <person name="Lipzen A."/>
            <person name="Malagnac F."/>
            <person name="Mello A."/>
            <person name="Molinier V."/>
            <person name="Miyauchi S."/>
            <person name="Poulain J."/>
            <person name="Riccioni C."/>
            <person name="Rubini A."/>
            <person name="Sitrit Y."/>
            <person name="Splivallo R."/>
            <person name="Traeger S."/>
            <person name="Wang M."/>
            <person name="Zifcakova L."/>
            <person name="Wipf D."/>
            <person name="Zambonelli A."/>
            <person name="Paolocci F."/>
            <person name="Nowrousian M."/>
            <person name="Ottonello S."/>
            <person name="Baldrian P."/>
            <person name="Spatafora J.W."/>
            <person name="Henrissat B."/>
            <person name="Nagy L.G."/>
            <person name="Aury J.M."/>
            <person name="Wincker P."/>
            <person name="Grigoriev I.V."/>
            <person name="Bonfante P."/>
            <person name="Martin F.M."/>
        </authorList>
    </citation>
    <scope>NUCLEOTIDE SEQUENCE [LARGE SCALE GENOMIC DNA]</scope>
    <source>
        <strain evidence="1 2">RN42</strain>
    </source>
</reference>
<dbReference type="Proteomes" id="UP000275078">
    <property type="component" value="Unassembled WGS sequence"/>
</dbReference>
<keyword evidence="2" id="KW-1185">Reference proteome</keyword>
<dbReference type="AlphaFoldDB" id="A0A3N4HM77"/>
<accession>A0A3N4HM77</accession>
<organism evidence="1 2">
    <name type="scientific">Ascobolus immersus RN42</name>
    <dbReference type="NCBI Taxonomy" id="1160509"/>
    <lineage>
        <taxon>Eukaryota</taxon>
        <taxon>Fungi</taxon>
        <taxon>Dikarya</taxon>
        <taxon>Ascomycota</taxon>
        <taxon>Pezizomycotina</taxon>
        <taxon>Pezizomycetes</taxon>
        <taxon>Pezizales</taxon>
        <taxon>Ascobolaceae</taxon>
        <taxon>Ascobolus</taxon>
    </lineage>
</organism>
<name>A0A3N4HM77_ASCIM</name>
<sequence>MTRSVASMKIPAPKNPPGTAIARVSRMVIKRNKPLVRDIKTVDEYMELLKEARLPENGLLAMHIEEYAGYDELLVEACFGPESGVVVRKYSHRVWMQSRLRGGYLGSVEWEDSSEDAYENFEGKLSCEAVIVFDTRHSVNANARQAKRAFIGNAFCGIEKLCFWQFQAVQAKENLHRFS</sequence>
<gene>
    <name evidence="1" type="ORF">BJ508DRAFT_380317</name>
</gene>
<proteinExistence type="predicted"/>
<evidence type="ECO:0000313" key="2">
    <source>
        <dbReference type="Proteomes" id="UP000275078"/>
    </source>
</evidence>